<dbReference type="FunFam" id="3.30.300.30:FF:000008">
    <property type="entry name" value="2,3-dihydroxybenzoate-AMP ligase"/>
    <property type="match status" value="1"/>
</dbReference>
<evidence type="ECO:0000256" key="3">
    <source>
        <dbReference type="ARBA" id="ARBA00051915"/>
    </source>
</evidence>
<organism evidence="8 9">
    <name type="scientific">Tianweitania sediminis</name>
    <dbReference type="NCBI Taxonomy" id="1502156"/>
    <lineage>
        <taxon>Bacteria</taxon>
        <taxon>Pseudomonadati</taxon>
        <taxon>Pseudomonadota</taxon>
        <taxon>Alphaproteobacteria</taxon>
        <taxon>Hyphomicrobiales</taxon>
        <taxon>Phyllobacteriaceae</taxon>
        <taxon>Tianweitania</taxon>
    </lineage>
</organism>
<gene>
    <name evidence="8" type="ORF">J5Y06_22045</name>
</gene>
<reference evidence="8" key="1">
    <citation type="submission" date="2021-03" db="EMBL/GenBank/DDBJ databases">
        <title>Genome sequencing and assembly of Tianweitania sediminis.</title>
        <authorList>
            <person name="Chhetri G."/>
        </authorList>
    </citation>
    <scope>NUCLEOTIDE SEQUENCE</scope>
    <source>
        <strain evidence="8">Z8</strain>
    </source>
</reference>
<dbReference type="InterPro" id="IPR025110">
    <property type="entry name" value="AMP-bd_C"/>
</dbReference>
<feature type="domain" description="AMP-dependent synthetase/ligase" evidence="6">
    <location>
        <begin position="57"/>
        <end position="436"/>
    </location>
</feature>
<feature type="domain" description="AMP-binding enzyme C-terminal" evidence="7">
    <location>
        <begin position="486"/>
        <end position="561"/>
    </location>
</feature>
<comment type="caution">
    <text evidence="8">The sequence shown here is derived from an EMBL/GenBank/DDBJ whole genome shotgun (WGS) entry which is preliminary data.</text>
</comment>
<comment type="catalytic activity">
    <reaction evidence="3">
        <text>3-(methylsulfanyl)propanoate + ATP + CoA = 3-(methylsulfanyl)propanoyl-CoA + AMP + diphosphate</text>
        <dbReference type="Rhea" id="RHEA:43052"/>
        <dbReference type="ChEBI" id="CHEBI:30616"/>
        <dbReference type="ChEBI" id="CHEBI:33019"/>
        <dbReference type="ChEBI" id="CHEBI:49016"/>
        <dbReference type="ChEBI" id="CHEBI:57287"/>
        <dbReference type="ChEBI" id="CHEBI:82815"/>
        <dbReference type="ChEBI" id="CHEBI:456215"/>
        <dbReference type="EC" id="6.2.1.44"/>
    </reaction>
    <physiologicalReaction direction="left-to-right" evidence="3">
        <dbReference type="Rhea" id="RHEA:43053"/>
    </physiologicalReaction>
</comment>
<dbReference type="EC" id="6.2.1.44" evidence="4"/>
<comment type="similarity">
    <text evidence="1">Belongs to the ATP-dependent AMP-binding enzyme family.</text>
</comment>
<name>A0A8J7UJI2_9HYPH</name>
<dbReference type="Pfam" id="PF00501">
    <property type="entry name" value="AMP-binding"/>
    <property type="match status" value="1"/>
</dbReference>
<evidence type="ECO:0000256" key="2">
    <source>
        <dbReference type="ARBA" id="ARBA00022598"/>
    </source>
</evidence>
<dbReference type="Gene3D" id="3.40.50.12780">
    <property type="entry name" value="N-terminal domain of ligase-like"/>
    <property type="match status" value="1"/>
</dbReference>
<dbReference type="Proteomes" id="UP000666240">
    <property type="component" value="Unassembled WGS sequence"/>
</dbReference>
<evidence type="ECO:0000259" key="7">
    <source>
        <dbReference type="Pfam" id="PF13193"/>
    </source>
</evidence>
<evidence type="ECO:0000313" key="8">
    <source>
        <dbReference type="EMBL" id="MBP0441334.1"/>
    </source>
</evidence>
<evidence type="ECO:0000256" key="4">
    <source>
        <dbReference type="ARBA" id="ARBA00066616"/>
    </source>
</evidence>
<dbReference type="PROSITE" id="PS00455">
    <property type="entry name" value="AMP_BINDING"/>
    <property type="match status" value="1"/>
</dbReference>
<dbReference type="InterPro" id="IPR050237">
    <property type="entry name" value="ATP-dep_AMP-bd_enzyme"/>
</dbReference>
<dbReference type="GO" id="GO:0016878">
    <property type="term" value="F:acid-thiol ligase activity"/>
    <property type="evidence" value="ECO:0007669"/>
    <property type="project" value="UniProtKB-ARBA"/>
</dbReference>
<evidence type="ECO:0000256" key="5">
    <source>
        <dbReference type="ARBA" id="ARBA00067668"/>
    </source>
</evidence>
<dbReference type="SUPFAM" id="SSF56801">
    <property type="entry name" value="Acetyl-CoA synthetase-like"/>
    <property type="match status" value="1"/>
</dbReference>
<dbReference type="Pfam" id="PF13193">
    <property type="entry name" value="AMP-binding_C"/>
    <property type="match status" value="1"/>
</dbReference>
<dbReference type="RefSeq" id="WP_209337360.1">
    <property type="nucleotide sequence ID" value="NZ_JAGIYY010000013.1"/>
</dbReference>
<accession>A0A8J7UJI2</accession>
<dbReference type="InterPro" id="IPR000873">
    <property type="entry name" value="AMP-dep_synth/lig_dom"/>
</dbReference>
<dbReference type="EMBL" id="JAGIYY010000013">
    <property type="protein sequence ID" value="MBP0441334.1"/>
    <property type="molecule type" value="Genomic_DNA"/>
</dbReference>
<dbReference type="InterPro" id="IPR020845">
    <property type="entry name" value="AMP-binding_CS"/>
</dbReference>
<evidence type="ECO:0000313" key="9">
    <source>
        <dbReference type="Proteomes" id="UP000666240"/>
    </source>
</evidence>
<dbReference type="Gene3D" id="3.30.300.30">
    <property type="match status" value="1"/>
</dbReference>
<sequence length="581" mass="63572">MTKPGYPAISLAEAQQRLCAPGSEFEMEEIIIRGQPTRVWKNAPPTLRDLLLIGRSFGEKTFLVHEEERVTFEAFARASIVLSHHFVDLGVEIGDRIAIVMRNMPEWITAFFAAQLCGALAVPLNAWWSSSELSHGLSDSGAKLVVCDGERLERILEAANEIPQAIDILVARGGEASRGSARTLESVIGTPETWHALPDEAMPTVPLAPDDPATIFYTSGTTGRPKGAVNTHRNLCSNVMAHPFSQARSFLRRGDAIPVPPPNAPQKVSLLSIPLFHVTGCSATMLTALHRGTRLVLTRRFDEEEALGLIERERVTTIGGVPTVAWRILDHPARSRYDLSSLQVVSYGGAPAAAELVRRLEAELPMGLGVATGWGMTETTATFTHVMGEDYYAHPTSCGLPLPVCEVRIRDADATVGPNTVGELQVRGPMVIPGYWNKPDADAATFDDGWLRTGDLAFLDEDGFVYIRDRLKDMIIRGGENIYCVEVEDALYAHPDVVDAALLALPHPTLGEEPGAVVVLREGATAGHEELNAFLTHRIAAFKRPVRYLMLDEMPRNPAGKILKPQLRQLFAETLRRNEPA</sequence>
<evidence type="ECO:0000256" key="1">
    <source>
        <dbReference type="ARBA" id="ARBA00006432"/>
    </source>
</evidence>
<dbReference type="InterPro" id="IPR045851">
    <property type="entry name" value="AMP-bd_C_sf"/>
</dbReference>
<dbReference type="InterPro" id="IPR042099">
    <property type="entry name" value="ANL_N_sf"/>
</dbReference>
<proteinExistence type="inferred from homology"/>
<protein>
    <recommendedName>
        <fullName evidence="5">3-methylmercaptopropionyl-CoA ligase</fullName>
        <ecNumber evidence="4">6.2.1.44</ecNumber>
    </recommendedName>
</protein>
<keyword evidence="2" id="KW-0436">Ligase</keyword>
<evidence type="ECO:0000259" key="6">
    <source>
        <dbReference type="Pfam" id="PF00501"/>
    </source>
</evidence>
<keyword evidence="9" id="KW-1185">Reference proteome</keyword>
<dbReference type="AlphaFoldDB" id="A0A8J7UJI2"/>
<dbReference type="PANTHER" id="PTHR43767:SF1">
    <property type="entry name" value="NONRIBOSOMAL PEPTIDE SYNTHASE PES1 (EUROFUNG)-RELATED"/>
    <property type="match status" value="1"/>
</dbReference>
<dbReference type="PANTHER" id="PTHR43767">
    <property type="entry name" value="LONG-CHAIN-FATTY-ACID--COA LIGASE"/>
    <property type="match status" value="1"/>
</dbReference>